<dbReference type="STRING" id="469382.Hbor_20020"/>
<dbReference type="Proteomes" id="UP000006663">
    <property type="component" value="Chromosome"/>
</dbReference>
<reference evidence="1 3" key="1">
    <citation type="journal article" date="2009" name="Stand. Genomic Sci.">
        <title>Complete genome sequence of Halogeometricum borinquense type strain (PR3).</title>
        <authorList>
            <person name="Malfatti S."/>
            <person name="Tindall B.J."/>
            <person name="Schneider S."/>
            <person name="Fahnrich R."/>
            <person name="Lapidus A."/>
            <person name="Labuttii K."/>
            <person name="Copeland A."/>
            <person name="Glavina Del Rio T."/>
            <person name="Nolan M."/>
            <person name="Chen F."/>
            <person name="Lucas S."/>
            <person name="Tice H."/>
            <person name="Cheng J.F."/>
            <person name="Bruce D."/>
            <person name="Goodwin L."/>
            <person name="Pitluck S."/>
            <person name="Anderson I."/>
            <person name="Pati A."/>
            <person name="Ivanova N."/>
            <person name="Mavromatis K."/>
            <person name="Chen A."/>
            <person name="Palaniappan K."/>
            <person name="D'haeseleer P."/>
            <person name="Goker M."/>
            <person name="Bristow J."/>
            <person name="Eisen J.A."/>
            <person name="Markowitz V."/>
            <person name="Hugenholtz P."/>
            <person name="Kyrpides N.C."/>
            <person name="Klenk H.P."/>
            <person name="Chain P."/>
        </authorList>
    </citation>
    <scope>NUCLEOTIDE SEQUENCE [LARGE SCALE GENOMIC DNA]</scope>
    <source>
        <strain evidence="3">ATCC 700274 / DSM 11551 / JCM 10706 / KCTC 4070 / PR3</strain>
        <strain evidence="1">PR 3</strain>
    </source>
</reference>
<dbReference type="HOGENOM" id="CLU_1329427_0_0_2"/>
<dbReference type="eggNOG" id="ENOG502N65I">
    <property type="taxonomic scope" value="Archaea"/>
</dbReference>
<dbReference type="EMBL" id="CP001690">
    <property type="protein sequence ID" value="ADQ67568.1"/>
    <property type="molecule type" value="Genomic_DNA"/>
</dbReference>
<dbReference type="AlphaFoldDB" id="E4NNV4"/>
<dbReference type="KEGG" id="hbo:Hbor_20020"/>
<name>E4NNV4_HALBP</name>
<reference evidence="2 4" key="2">
    <citation type="journal article" date="2014" name="PLoS Genet.">
        <title>Phylogenetically driven sequencing of extremely halophilic archaea reveals strategies for static and dynamic osmo-response.</title>
        <authorList>
            <person name="Becker E.A."/>
            <person name="Seitzer P.M."/>
            <person name="Tritt A."/>
            <person name="Larsen D."/>
            <person name="Krusor M."/>
            <person name="Yao A.I."/>
            <person name="Wu D."/>
            <person name="Madern D."/>
            <person name="Eisen J.A."/>
            <person name="Darling A.E."/>
            <person name="Facciotti M.T."/>
        </authorList>
    </citation>
    <scope>NUCLEOTIDE SEQUENCE [LARGE SCALE GENOMIC DNA]</scope>
    <source>
        <strain evidence="2 4">DSM 11551</strain>
    </source>
</reference>
<dbReference type="EMBL" id="AOHT01000051">
    <property type="protein sequence ID" value="ELY23752.1"/>
    <property type="molecule type" value="Genomic_DNA"/>
</dbReference>
<evidence type="ECO:0000313" key="4">
    <source>
        <dbReference type="Proteomes" id="UP000011585"/>
    </source>
</evidence>
<protein>
    <submittedName>
        <fullName evidence="1">Uncharacterized protein</fullName>
    </submittedName>
</protein>
<dbReference type="RefSeq" id="WP_006056978.1">
    <property type="nucleotide sequence ID" value="NC_014729.1"/>
</dbReference>
<evidence type="ECO:0000313" key="1">
    <source>
        <dbReference type="EMBL" id="ADQ67568.1"/>
    </source>
</evidence>
<accession>E4NNV4</accession>
<evidence type="ECO:0000313" key="2">
    <source>
        <dbReference type="EMBL" id="ELY23752.1"/>
    </source>
</evidence>
<evidence type="ECO:0000313" key="3">
    <source>
        <dbReference type="Proteomes" id="UP000006663"/>
    </source>
</evidence>
<organism evidence="1 3">
    <name type="scientific">Halogeometricum borinquense (strain ATCC 700274 / DSM 11551 / JCM 10706 / KCTC 4070 / PR3)</name>
    <dbReference type="NCBI Taxonomy" id="469382"/>
    <lineage>
        <taxon>Archaea</taxon>
        <taxon>Methanobacteriati</taxon>
        <taxon>Methanobacteriota</taxon>
        <taxon>Stenosarchaea group</taxon>
        <taxon>Halobacteria</taxon>
        <taxon>Halobacteriales</taxon>
        <taxon>Haloferacaceae</taxon>
        <taxon>Halogeometricum</taxon>
    </lineage>
</organism>
<proteinExistence type="predicted"/>
<dbReference type="GeneID" id="9993821"/>
<dbReference type="Proteomes" id="UP000011585">
    <property type="component" value="Unassembled WGS sequence"/>
</dbReference>
<sequence length="206" mass="22723">MTFNPFAEGWDRDGDAAEDRPDAVNEWFEPDEEVGYEVGLPLASVDYDEYPEKDELYDAESGDIIREIAAHPLTNGAIDVAAELGVSEETAARVLGIHDAEQRGTHGGTPTVEKTVDGITLPHPDDADGIVVRRDQFKGAPHDNGRILEYLYIRCGLGVSEIEEVLDIAENDAVDGRRMLARHRLIEEEYEPHPLNRSGPIQAGSF</sequence>
<gene>
    <name evidence="1" type="ordered locus">Hbor_20020</name>
    <name evidence="2" type="ORF">C499_18414</name>
</gene>
<keyword evidence="3" id="KW-1185">Reference proteome</keyword>